<reference evidence="2 3" key="1">
    <citation type="submission" date="2024-03" db="EMBL/GenBank/DDBJ databases">
        <title>Adaptation during the transition from Ophiocordyceps entomopathogen to insect associate is accompanied by gene loss and intensified selection.</title>
        <authorList>
            <person name="Ward C.M."/>
            <person name="Onetto C.A."/>
            <person name="Borneman A.R."/>
        </authorList>
    </citation>
    <scope>NUCLEOTIDE SEQUENCE [LARGE SCALE GENOMIC DNA]</scope>
    <source>
        <strain evidence="2">AWRI1</strain>
        <tissue evidence="2">Single Adult Female</tissue>
    </source>
</reference>
<protein>
    <submittedName>
        <fullName evidence="2">Uncharacterized protein</fullName>
    </submittedName>
</protein>
<dbReference type="EMBL" id="JBBCAQ010000018">
    <property type="protein sequence ID" value="KAK7595334.1"/>
    <property type="molecule type" value="Genomic_DNA"/>
</dbReference>
<proteinExistence type="predicted"/>
<keyword evidence="3" id="KW-1185">Reference proteome</keyword>
<gene>
    <name evidence="2" type="ORF">V9T40_013159</name>
</gene>
<accession>A0AAN9Y5U0</accession>
<evidence type="ECO:0000313" key="3">
    <source>
        <dbReference type="Proteomes" id="UP001367676"/>
    </source>
</evidence>
<comment type="caution">
    <text evidence="2">The sequence shown here is derived from an EMBL/GenBank/DDBJ whole genome shotgun (WGS) entry which is preliminary data.</text>
</comment>
<dbReference type="Proteomes" id="UP001367676">
    <property type="component" value="Unassembled WGS sequence"/>
</dbReference>
<sequence>MKQLPSRRDRMCSYAGCECEFRAEFFALRPTLVPIRDRRPETGDGSSFIPQTTKRSPTDELLVRRQLRFRFTSPLQARTRTATPSSRMLELELAIRSRQYSDNLRLRARVLILAQSELKYAPGSRRVDWASAVQCGAAVRVRCVMCMQRTAVASAVNSKIRAALWRRNARSHVSSPGRRYDDEMSSLAAHSNP</sequence>
<evidence type="ECO:0000313" key="2">
    <source>
        <dbReference type="EMBL" id="KAK7595334.1"/>
    </source>
</evidence>
<name>A0AAN9Y5U0_9HEMI</name>
<dbReference type="AlphaFoldDB" id="A0AAN9Y5U0"/>
<feature type="region of interest" description="Disordered" evidence="1">
    <location>
        <begin position="173"/>
        <end position="193"/>
    </location>
</feature>
<evidence type="ECO:0000256" key="1">
    <source>
        <dbReference type="SAM" id="MobiDB-lite"/>
    </source>
</evidence>
<organism evidence="2 3">
    <name type="scientific">Parthenolecanium corni</name>
    <dbReference type="NCBI Taxonomy" id="536013"/>
    <lineage>
        <taxon>Eukaryota</taxon>
        <taxon>Metazoa</taxon>
        <taxon>Ecdysozoa</taxon>
        <taxon>Arthropoda</taxon>
        <taxon>Hexapoda</taxon>
        <taxon>Insecta</taxon>
        <taxon>Pterygota</taxon>
        <taxon>Neoptera</taxon>
        <taxon>Paraneoptera</taxon>
        <taxon>Hemiptera</taxon>
        <taxon>Sternorrhyncha</taxon>
        <taxon>Coccoidea</taxon>
        <taxon>Coccidae</taxon>
        <taxon>Parthenolecanium</taxon>
    </lineage>
</organism>